<organism evidence="2 3">
    <name type="scientific">Stakelama marina</name>
    <dbReference type="NCBI Taxonomy" id="2826939"/>
    <lineage>
        <taxon>Bacteria</taxon>
        <taxon>Pseudomonadati</taxon>
        <taxon>Pseudomonadota</taxon>
        <taxon>Alphaproteobacteria</taxon>
        <taxon>Sphingomonadales</taxon>
        <taxon>Sphingomonadaceae</taxon>
        <taxon>Stakelama</taxon>
    </lineage>
</organism>
<comment type="caution">
    <text evidence="2">The sequence shown here is derived from an EMBL/GenBank/DDBJ whole genome shotgun (WGS) entry which is preliminary data.</text>
</comment>
<evidence type="ECO:0000256" key="1">
    <source>
        <dbReference type="SAM" id="MobiDB-lite"/>
    </source>
</evidence>
<dbReference type="RefSeq" id="WP_284052950.1">
    <property type="nucleotide sequence ID" value="NZ_JAGRQC010000001.1"/>
</dbReference>
<sequence length="57" mass="6330">MSENNPRKPDRKGDSALAAEERQAVRNQSVVSPDDYPDSDGGKPDYGSPLRRGRDRD</sequence>
<keyword evidence="3" id="KW-1185">Reference proteome</keyword>
<dbReference type="AlphaFoldDB" id="A0A8T4IB91"/>
<feature type="region of interest" description="Disordered" evidence="1">
    <location>
        <begin position="1"/>
        <end position="57"/>
    </location>
</feature>
<dbReference type="Proteomes" id="UP000676996">
    <property type="component" value="Unassembled WGS sequence"/>
</dbReference>
<feature type="compositionally biased region" description="Basic and acidic residues" evidence="1">
    <location>
        <begin position="1"/>
        <end position="24"/>
    </location>
</feature>
<reference evidence="2" key="1">
    <citation type="submission" date="2021-04" db="EMBL/GenBank/DDBJ databases">
        <title>Ouciella asimina sp. nov., isolated from the surface seawater in the hydrothermal field of Okinawa Trough.</title>
        <authorList>
            <person name="Shuang W."/>
        </authorList>
    </citation>
    <scope>NUCLEOTIDE SEQUENCE</scope>
    <source>
        <strain evidence="2">LXI357</strain>
    </source>
</reference>
<protein>
    <submittedName>
        <fullName evidence="2">Uncharacterized protein</fullName>
    </submittedName>
</protein>
<evidence type="ECO:0000313" key="3">
    <source>
        <dbReference type="Proteomes" id="UP000676996"/>
    </source>
</evidence>
<name>A0A8T4IB91_9SPHN</name>
<gene>
    <name evidence="2" type="ORF">J7S20_04085</name>
</gene>
<evidence type="ECO:0000313" key="2">
    <source>
        <dbReference type="EMBL" id="MBR0551683.1"/>
    </source>
</evidence>
<accession>A0A8T4IB91</accession>
<proteinExistence type="predicted"/>
<dbReference type="EMBL" id="JAGRQC010000001">
    <property type="protein sequence ID" value="MBR0551683.1"/>
    <property type="molecule type" value="Genomic_DNA"/>
</dbReference>